<dbReference type="Pfam" id="PF10099">
    <property type="entry name" value="RskA_C"/>
    <property type="match status" value="1"/>
</dbReference>
<keyword evidence="4" id="KW-1185">Reference proteome</keyword>
<keyword evidence="1" id="KW-0472">Membrane</keyword>
<protein>
    <submittedName>
        <fullName evidence="3">RNA polymerase subunit sigma-70</fullName>
    </submittedName>
</protein>
<evidence type="ECO:0000256" key="1">
    <source>
        <dbReference type="SAM" id="Phobius"/>
    </source>
</evidence>
<keyword evidence="1" id="KW-1133">Transmembrane helix</keyword>
<proteinExistence type="predicted"/>
<dbReference type="PANTHER" id="PTHR37461:SF1">
    <property type="entry name" value="ANTI-SIGMA-K FACTOR RSKA"/>
    <property type="match status" value="1"/>
</dbReference>
<reference evidence="3 4" key="1">
    <citation type="submission" date="2020-01" db="EMBL/GenBank/DDBJ databases">
        <title>Genome sequencing of strain KACC 21265.</title>
        <authorList>
            <person name="Heo J."/>
            <person name="Kim S.-J."/>
            <person name="Kim J.-S."/>
            <person name="Hong S.-B."/>
            <person name="Kwon S.-W."/>
        </authorList>
    </citation>
    <scope>NUCLEOTIDE SEQUENCE [LARGE SCALE GENOMIC DNA]</scope>
    <source>
        <strain evidence="3 4">KACC 21265</strain>
    </source>
</reference>
<dbReference type="KEGG" id="xyk:GT347_06565"/>
<name>A0A857J352_9BURK</name>
<organism evidence="3 4">
    <name type="scientific">Xylophilus rhododendri</name>
    <dbReference type="NCBI Taxonomy" id="2697032"/>
    <lineage>
        <taxon>Bacteria</taxon>
        <taxon>Pseudomonadati</taxon>
        <taxon>Pseudomonadota</taxon>
        <taxon>Betaproteobacteria</taxon>
        <taxon>Burkholderiales</taxon>
        <taxon>Xylophilus</taxon>
    </lineage>
</organism>
<evidence type="ECO:0000313" key="3">
    <source>
        <dbReference type="EMBL" id="QHI97683.1"/>
    </source>
</evidence>
<keyword evidence="1" id="KW-0812">Transmembrane</keyword>
<dbReference type="GO" id="GO:0005886">
    <property type="term" value="C:plasma membrane"/>
    <property type="evidence" value="ECO:0007669"/>
    <property type="project" value="InterPro"/>
</dbReference>
<dbReference type="GO" id="GO:0006417">
    <property type="term" value="P:regulation of translation"/>
    <property type="evidence" value="ECO:0007669"/>
    <property type="project" value="TreeGrafter"/>
</dbReference>
<feature type="transmembrane region" description="Helical" evidence="1">
    <location>
        <begin position="107"/>
        <end position="129"/>
    </location>
</feature>
<evidence type="ECO:0000313" key="4">
    <source>
        <dbReference type="Proteomes" id="UP000464787"/>
    </source>
</evidence>
<dbReference type="EMBL" id="CP047650">
    <property type="protein sequence ID" value="QHI97683.1"/>
    <property type="molecule type" value="Genomic_DNA"/>
</dbReference>
<dbReference type="GO" id="GO:0016989">
    <property type="term" value="F:sigma factor antagonist activity"/>
    <property type="evidence" value="ECO:0007669"/>
    <property type="project" value="TreeGrafter"/>
</dbReference>
<dbReference type="Proteomes" id="UP000464787">
    <property type="component" value="Chromosome"/>
</dbReference>
<feature type="domain" description="Anti-sigma K factor RskA C-terminal" evidence="2">
    <location>
        <begin position="115"/>
        <end position="240"/>
    </location>
</feature>
<accession>A0A857J352</accession>
<gene>
    <name evidence="3" type="ORF">GT347_06565</name>
</gene>
<dbReference type="InterPro" id="IPR018764">
    <property type="entry name" value="RskA_C"/>
</dbReference>
<dbReference type="RefSeq" id="WP_160551201.1">
    <property type="nucleotide sequence ID" value="NZ_CP047650.1"/>
</dbReference>
<dbReference type="PANTHER" id="PTHR37461">
    <property type="entry name" value="ANTI-SIGMA-K FACTOR RSKA"/>
    <property type="match status" value="1"/>
</dbReference>
<evidence type="ECO:0000259" key="2">
    <source>
        <dbReference type="Pfam" id="PF10099"/>
    </source>
</evidence>
<sequence length="250" mass="26648">MSPPNTPSVHDDDDLQALAGRYVLGLLSAHERAEVQEGLDHDEALRQAVDAWQERLQPLNMLVDPVDPLPSTWARIERSLDPATPSAAAVPTGSRGDAFARWWQSLALWRGLAGAAGLAAVVLASLLVLQSQQPAQAPAFMVVLVAPQDRSPGWVVQASARVGEVQLIPLGQTAVPAGKSLQFWTKADGWKGPVSLGLVEPGHAIRVPLKSLPPLQAQQLFELTLEPPQGSPLDRPTGPVQFIGRAVPVS</sequence>
<dbReference type="AlphaFoldDB" id="A0A857J352"/>
<dbReference type="InterPro" id="IPR051474">
    <property type="entry name" value="Anti-sigma-K/W_factor"/>
</dbReference>